<reference evidence="6" key="1">
    <citation type="submission" date="2018-01" db="EMBL/GenBank/DDBJ databases">
        <authorList>
            <person name="Kerou L M."/>
        </authorList>
    </citation>
    <scope>NUCLEOTIDE SEQUENCE [LARGE SCALE GENOMIC DNA]</scope>
    <source>
        <strain evidence="6">SCU2</strain>
    </source>
</reference>
<accession>A0A2K5APM8</accession>
<dbReference type="InterPro" id="IPR004977">
    <property type="entry name" value="Ribosomal_eS25"/>
</dbReference>
<dbReference type="GeneID" id="41594497"/>
<feature type="compositionally biased region" description="Basic and acidic residues" evidence="4">
    <location>
        <begin position="12"/>
        <end position="41"/>
    </location>
</feature>
<dbReference type="Pfam" id="PF03297">
    <property type="entry name" value="Ribosomal_S25"/>
    <property type="match status" value="1"/>
</dbReference>
<dbReference type="SUPFAM" id="SSF46785">
    <property type="entry name" value="Winged helix' DNA-binding domain"/>
    <property type="match status" value="1"/>
</dbReference>
<dbReference type="Proteomes" id="UP000236248">
    <property type="component" value="Chromosome NCAV"/>
</dbReference>
<keyword evidence="3" id="KW-0687">Ribonucleoprotein</keyword>
<dbReference type="GO" id="GO:1990904">
    <property type="term" value="C:ribonucleoprotein complex"/>
    <property type="evidence" value="ECO:0007669"/>
    <property type="project" value="UniProtKB-KW"/>
</dbReference>
<name>A0A2K5APM8_9ARCH</name>
<comment type="similarity">
    <text evidence="1">Belongs to the eukaryotic ribosomal protein eS25 family.</text>
</comment>
<sequence length="109" mass="11877">MGGAGKKSIGAEAKRQLKEQEQEARKEKGKKEKGEERQKGAVMVDDKQVINALSSLKAITAHALARSIGVKVSVANSILKRFEAQGMLKRFGGYSGHYVYQLVDSKATK</sequence>
<gene>
    <name evidence="5" type="primary">rps25e</name>
    <name evidence="5" type="ORF">NCAV_0399</name>
</gene>
<organism evidence="5 6">
    <name type="scientific">Candidatus Nitrosocaldus cavascurensis</name>
    <dbReference type="NCBI Taxonomy" id="2058097"/>
    <lineage>
        <taxon>Archaea</taxon>
        <taxon>Nitrososphaerota</taxon>
        <taxon>Nitrososphaeria</taxon>
        <taxon>Candidatus Nitrosocaldales</taxon>
        <taxon>Candidatus Nitrosocaldaceae</taxon>
        <taxon>Candidatus Nitrosocaldus</taxon>
    </lineage>
</organism>
<dbReference type="AlphaFoldDB" id="A0A2K5APM8"/>
<dbReference type="EMBL" id="LT981265">
    <property type="protein sequence ID" value="SPC33593.1"/>
    <property type="molecule type" value="Genomic_DNA"/>
</dbReference>
<evidence type="ECO:0000313" key="5">
    <source>
        <dbReference type="EMBL" id="SPC33593.1"/>
    </source>
</evidence>
<proteinExistence type="inferred from homology"/>
<evidence type="ECO:0000256" key="1">
    <source>
        <dbReference type="ARBA" id="ARBA00009106"/>
    </source>
</evidence>
<dbReference type="GO" id="GO:0005840">
    <property type="term" value="C:ribosome"/>
    <property type="evidence" value="ECO:0007669"/>
    <property type="project" value="UniProtKB-KW"/>
</dbReference>
<evidence type="ECO:0000313" key="6">
    <source>
        <dbReference type="Proteomes" id="UP000236248"/>
    </source>
</evidence>
<dbReference type="Gene3D" id="3.30.63.20">
    <property type="match status" value="1"/>
</dbReference>
<evidence type="ECO:0000256" key="4">
    <source>
        <dbReference type="SAM" id="MobiDB-lite"/>
    </source>
</evidence>
<dbReference type="KEGG" id="ncv:NCAV_0399"/>
<keyword evidence="6" id="KW-1185">Reference proteome</keyword>
<dbReference type="RefSeq" id="WP_103287574.1">
    <property type="nucleotide sequence ID" value="NZ_LT981265.1"/>
</dbReference>
<evidence type="ECO:0000256" key="3">
    <source>
        <dbReference type="ARBA" id="ARBA00023274"/>
    </source>
</evidence>
<keyword evidence="2 5" id="KW-0689">Ribosomal protein</keyword>
<evidence type="ECO:0000256" key="2">
    <source>
        <dbReference type="ARBA" id="ARBA00022980"/>
    </source>
</evidence>
<dbReference type="InterPro" id="IPR036390">
    <property type="entry name" value="WH_DNA-bd_sf"/>
</dbReference>
<feature type="region of interest" description="Disordered" evidence="4">
    <location>
        <begin position="1"/>
        <end position="41"/>
    </location>
</feature>
<protein>
    <submittedName>
        <fullName evidence="5">30S ribosomal protein S25e</fullName>
    </submittedName>
</protein>